<keyword evidence="3" id="KW-1185">Reference proteome</keyword>
<name>A0ABY6RGZ9_9MYCO</name>
<protein>
    <recommendedName>
        <fullName evidence="1">DUF222 domain-containing protein</fullName>
    </recommendedName>
</protein>
<gene>
    <name evidence="2" type="ORF">LAUMK4_02046</name>
</gene>
<proteinExistence type="predicted"/>
<dbReference type="Pfam" id="PF02720">
    <property type="entry name" value="DUF222"/>
    <property type="match status" value="1"/>
</dbReference>
<sequence length="102" mass="10989">MTGEYTTNPREHLFEDGSPPEVIARFDELFERRHPSTTAESAVLLERVGAAARCENRAAAAQLAAIGELFAYRLAHCSATEDWAVDTEAAVAAEVGAALRIS</sequence>
<comment type="caution">
    <text evidence="2">The sequence shown here is derived from an EMBL/GenBank/DDBJ whole genome shotgun (WGS) entry which is preliminary data.</text>
</comment>
<evidence type="ECO:0000313" key="3">
    <source>
        <dbReference type="Proteomes" id="UP000271464"/>
    </source>
</evidence>
<reference evidence="2 3" key="1">
    <citation type="submission" date="2018-09" db="EMBL/GenBank/DDBJ databases">
        <authorList>
            <person name="Tagini F."/>
        </authorList>
    </citation>
    <scope>NUCLEOTIDE SEQUENCE [LARGE SCALE GENOMIC DNA]</scope>
    <source>
        <strain evidence="2 3">MK4</strain>
    </source>
</reference>
<evidence type="ECO:0000259" key="1">
    <source>
        <dbReference type="Pfam" id="PF02720"/>
    </source>
</evidence>
<accession>A0ABY6RGZ9</accession>
<dbReference type="EMBL" id="UPHM01000045">
    <property type="protein sequence ID" value="VAZ92254.1"/>
    <property type="molecule type" value="Genomic_DNA"/>
</dbReference>
<organism evidence="2 3">
    <name type="scientific">Mycobacterium persicum</name>
    <dbReference type="NCBI Taxonomy" id="1487726"/>
    <lineage>
        <taxon>Bacteria</taxon>
        <taxon>Bacillati</taxon>
        <taxon>Actinomycetota</taxon>
        <taxon>Actinomycetes</taxon>
        <taxon>Mycobacteriales</taxon>
        <taxon>Mycobacteriaceae</taxon>
        <taxon>Mycobacterium</taxon>
    </lineage>
</organism>
<feature type="domain" description="DUF222" evidence="1">
    <location>
        <begin position="51"/>
        <end position="102"/>
    </location>
</feature>
<dbReference type="Proteomes" id="UP000271464">
    <property type="component" value="Unassembled WGS sequence"/>
</dbReference>
<evidence type="ECO:0000313" key="2">
    <source>
        <dbReference type="EMBL" id="VAZ92254.1"/>
    </source>
</evidence>
<dbReference type="InterPro" id="IPR003870">
    <property type="entry name" value="DUF222"/>
</dbReference>